<sequence>MLYVKNVPGWERALRIAMGLVGLAFAAMNWPADALAVAVGLMGAMLALTGLVGFCPMCAMLGRKLDQEGR</sequence>
<feature type="transmembrane region" description="Helical" evidence="1">
    <location>
        <begin position="36"/>
        <end position="61"/>
    </location>
</feature>
<keyword evidence="1" id="KW-0472">Membrane</keyword>
<organism evidence="3 4">
    <name type="scientific">Variovorax paradoxus</name>
    <dbReference type="NCBI Taxonomy" id="34073"/>
    <lineage>
        <taxon>Bacteria</taxon>
        <taxon>Pseudomonadati</taxon>
        <taxon>Pseudomonadota</taxon>
        <taxon>Betaproteobacteria</taxon>
        <taxon>Burkholderiales</taxon>
        <taxon>Comamonadaceae</taxon>
        <taxon>Variovorax</taxon>
    </lineage>
</organism>
<reference evidence="3 4" key="1">
    <citation type="submission" date="2019-10" db="EMBL/GenBank/DDBJ databases">
        <title>Complete genome sequence of Variovorax paradoxus 5C-2.</title>
        <authorList>
            <person name="Gogoleva N.E."/>
            <person name="Balkin A.S."/>
        </authorList>
    </citation>
    <scope>NUCLEOTIDE SEQUENCE [LARGE SCALE GENOMIC DNA]</scope>
    <source>
        <strain evidence="3 4">5C-2</strain>
    </source>
</reference>
<evidence type="ECO:0000313" key="4">
    <source>
        <dbReference type="Proteomes" id="UP000326780"/>
    </source>
</evidence>
<dbReference type="InterPro" id="IPR021309">
    <property type="entry name" value="YgaP-like_TM"/>
</dbReference>
<evidence type="ECO:0000256" key="1">
    <source>
        <dbReference type="SAM" id="Phobius"/>
    </source>
</evidence>
<evidence type="ECO:0000313" key="3">
    <source>
        <dbReference type="EMBL" id="QFZ81725.1"/>
    </source>
</evidence>
<dbReference type="AlphaFoldDB" id="A0A5Q0LZM3"/>
<name>A0A5Q0LZM3_VARPD</name>
<dbReference type="Gene3D" id="6.10.140.1340">
    <property type="match status" value="1"/>
</dbReference>
<feature type="domain" description="Inner membrane protein YgaP-like transmembrane" evidence="2">
    <location>
        <begin position="5"/>
        <end position="65"/>
    </location>
</feature>
<evidence type="ECO:0000259" key="2">
    <source>
        <dbReference type="Pfam" id="PF11127"/>
    </source>
</evidence>
<keyword evidence="1" id="KW-0812">Transmembrane</keyword>
<accession>A0A5Q0LZM3</accession>
<gene>
    <name evidence="3" type="ORF">GFK26_02505</name>
</gene>
<dbReference type="RefSeq" id="WP_153280700.1">
    <property type="nucleotide sequence ID" value="NZ_CP045644.1"/>
</dbReference>
<dbReference type="Proteomes" id="UP000326780">
    <property type="component" value="Chromosome"/>
</dbReference>
<keyword evidence="1" id="KW-1133">Transmembrane helix</keyword>
<dbReference type="Pfam" id="PF11127">
    <property type="entry name" value="YgaP-like_TM"/>
    <property type="match status" value="1"/>
</dbReference>
<feature type="transmembrane region" description="Helical" evidence="1">
    <location>
        <begin position="12"/>
        <end position="30"/>
    </location>
</feature>
<proteinExistence type="predicted"/>
<protein>
    <submittedName>
        <fullName evidence="3">DUF2892 domain-containing protein</fullName>
    </submittedName>
</protein>
<dbReference type="EMBL" id="CP045644">
    <property type="protein sequence ID" value="QFZ81725.1"/>
    <property type="molecule type" value="Genomic_DNA"/>
</dbReference>